<dbReference type="RefSeq" id="WP_263992821.1">
    <property type="nucleotide sequence ID" value="NZ_CP087994.1"/>
</dbReference>
<keyword evidence="2" id="KW-1185">Reference proteome</keyword>
<evidence type="ECO:0000313" key="2">
    <source>
        <dbReference type="Proteomes" id="UP001163550"/>
    </source>
</evidence>
<proteinExistence type="predicted"/>
<dbReference type="Proteomes" id="UP001163550">
    <property type="component" value="Chromosome"/>
</dbReference>
<dbReference type="EMBL" id="CP087994">
    <property type="protein sequence ID" value="UYO62794.1"/>
    <property type="molecule type" value="Genomic_DNA"/>
</dbReference>
<gene>
    <name evidence="1" type="ORF">LNN31_18825</name>
</gene>
<name>A0ABY6HH71_9FIRM</name>
<evidence type="ECO:0000313" key="1">
    <source>
        <dbReference type="EMBL" id="UYO62794.1"/>
    </source>
</evidence>
<reference evidence="1" key="1">
    <citation type="submission" date="2021-11" db="EMBL/GenBank/DDBJ databases">
        <title>Isoprene-degrading acetogen.</title>
        <authorList>
            <person name="Yang Y."/>
            <person name="Jin H."/>
            <person name="Yan J."/>
        </authorList>
    </citation>
    <scope>NUCLEOTIDE SEQUENCE</scope>
    <source>
        <strain evidence="1">Berkeley</strain>
    </source>
</reference>
<organism evidence="1 2">
    <name type="scientific">Acetobacterium wieringae</name>
    <dbReference type="NCBI Taxonomy" id="52694"/>
    <lineage>
        <taxon>Bacteria</taxon>
        <taxon>Bacillati</taxon>
        <taxon>Bacillota</taxon>
        <taxon>Clostridia</taxon>
        <taxon>Eubacteriales</taxon>
        <taxon>Eubacteriaceae</taxon>
        <taxon>Acetobacterium</taxon>
    </lineage>
</organism>
<sequence length="135" mass="15550">MIENVRKLNTADLFEFMRMVKRTGVKDEIKKLAKNMQKKEKKTPLKVLKEGDDNSQELIVQEAPSQTEIGIDLAFSVMEIFANQKAEKEIYAFIARPFQCTPEEVAENDLMDTIEKLKDVDDAQKWASFFKSATQ</sequence>
<accession>A0ABY6HH71</accession>
<protein>
    <submittedName>
        <fullName evidence="1">Uncharacterized protein</fullName>
    </submittedName>
</protein>